<dbReference type="GO" id="GO:0009507">
    <property type="term" value="C:chloroplast"/>
    <property type="evidence" value="ECO:0007669"/>
    <property type="project" value="UniProtKB-SubCell"/>
</dbReference>
<comment type="pathway">
    <text evidence="1 8">Amino-acid biosynthesis; L-arginine biosynthesis; N(2)-acetyl-L-ornithine from L-glutamate: step 2/4.</text>
</comment>
<evidence type="ECO:0000256" key="6">
    <source>
        <dbReference type="ARBA" id="ARBA00022777"/>
    </source>
</evidence>
<proteinExistence type="inferred from homology"/>
<dbReference type="Pfam" id="PF00696">
    <property type="entry name" value="AA_kinase"/>
    <property type="match status" value="1"/>
</dbReference>
<comment type="similarity">
    <text evidence="8">Belongs to the acetylglutamate kinase family. ArgB subfamily.</text>
</comment>
<feature type="binding site" evidence="8">
    <location>
        <position position="181"/>
    </location>
    <ligand>
        <name>substrate</name>
    </ligand>
</feature>
<dbReference type="InterPro" id="IPR004662">
    <property type="entry name" value="AcgluKinase_fam"/>
</dbReference>
<feature type="binding site" evidence="8">
    <location>
        <position position="88"/>
    </location>
    <ligand>
        <name>substrate</name>
    </ligand>
</feature>
<keyword evidence="4 8" id="KW-0808">Transferase</keyword>
<dbReference type="AlphaFoldDB" id="A0A1Z1M2M7"/>
<dbReference type="PIRSF" id="PIRSF000728">
    <property type="entry name" value="NAGK"/>
    <property type="match status" value="1"/>
</dbReference>
<geneLocation type="chloroplast" evidence="10"/>
<reference evidence="10" key="1">
    <citation type="journal article" date="2017" name="J. Phycol.">
        <title>Analysis of chloroplast genomes and a supermatrix inform reclassification of the Rhodomelaceae (Rhodophyta).</title>
        <authorList>
            <person name="Diaz-Tapia P."/>
            <person name="Maggs C.A."/>
            <person name="West J.A."/>
            <person name="Verbruggen H."/>
        </authorList>
    </citation>
    <scope>NUCLEOTIDE SEQUENCE</scope>
    <source>
        <strain evidence="10">JFC1711</strain>
    </source>
</reference>
<keyword evidence="3 8" id="KW-0028">Amino-acid biosynthesis</keyword>
<dbReference type="FunFam" id="3.40.1160.10:FF:000004">
    <property type="entry name" value="Acetylglutamate kinase"/>
    <property type="match status" value="1"/>
</dbReference>
<comment type="function">
    <text evidence="8">Catalyzes the ATP-dependent phosphorylation of N-acetyl-L-glutamate.</text>
</comment>
<protein>
    <recommendedName>
        <fullName evidence="8">Acetylglutamate kinase</fullName>
        <ecNumber evidence="8">2.7.2.8</ecNumber>
    </recommendedName>
    <alternativeName>
        <fullName evidence="8">N-acetyl-L-glutamate 5-phosphotransferase</fullName>
    </alternativeName>
    <alternativeName>
        <fullName evidence="8">NAG kinase</fullName>
        <shortName evidence="8">NAGK</shortName>
    </alternativeName>
</protein>
<evidence type="ECO:0000256" key="1">
    <source>
        <dbReference type="ARBA" id="ARBA00004828"/>
    </source>
</evidence>
<dbReference type="EMBL" id="MF101412">
    <property type="protein sequence ID" value="ARW60276.1"/>
    <property type="molecule type" value="Genomic_DNA"/>
</dbReference>
<comment type="subcellular location">
    <subcellularLocation>
        <location evidence="8">Plastid</location>
        <location evidence="8">Chloroplast</location>
    </subcellularLocation>
</comment>
<keyword evidence="10" id="KW-0150">Chloroplast</keyword>
<evidence type="ECO:0000256" key="3">
    <source>
        <dbReference type="ARBA" id="ARBA00022605"/>
    </source>
</evidence>
<dbReference type="InterPro" id="IPR001048">
    <property type="entry name" value="Asp/Glu/Uridylate_kinase"/>
</dbReference>
<evidence type="ECO:0000256" key="7">
    <source>
        <dbReference type="ARBA" id="ARBA00022840"/>
    </source>
</evidence>
<dbReference type="CDD" id="cd04250">
    <property type="entry name" value="AAK_NAGK-C"/>
    <property type="match status" value="1"/>
</dbReference>
<dbReference type="PANTHER" id="PTHR23342:SF0">
    <property type="entry name" value="N-ACETYLGLUTAMATE SYNTHASE, MITOCHONDRIAL"/>
    <property type="match status" value="1"/>
</dbReference>
<name>A0A1Z1M2M7_9FLOR</name>
<dbReference type="Gene3D" id="3.40.1160.10">
    <property type="entry name" value="Acetylglutamate kinase-like"/>
    <property type="match status" value="1"/>
</dbReference>
<keyword evidence="7 8" id="KW-0067">ATP-binding</keyword>
<comment type="catalytic activity">
    <reaction evidence="8">
        <text>N-acetyl-L-glutamate + ATP = N-acetyl-L-glutamyl 5-phosphate + ADP</text>
        <dbReference type="Rhea" id="RHEA:14629"/>
        <dbReference type="ChEBI" id="CHEBI:30616"/>
        <dbReference type="ChEBI" id="CHEBI:44337"/>
        <dbReference type="ChEBI" id="CHEBI:57936"/>
        <dbReference type="ChEBI" id="CHEBI:456216"/>
        <dbReference type="EC" id="2.7.2.8"/>
    </reaction>
</comment>
<sequence length="286" mass="31023">MSNTLISDRFYFSSDTMSLIHHYTGSTFVIKYGGSAMQDCVLQADVIKDLCLLHCFGINIVLVHGGGLFVNDWLQKLNIKPRFENGVRVTDAETMDIVEMVLVGKVNKKLVSLFNQNNIASVGLSGQDAGLITASAMFNTNTNLTGKVDSVNTKLLNLLLSNRFIPVVASVACDCEGNRYNINADTIASAIAVAIKADKLILLTDTPGVLLDLNDDSTLVKHLNLDRIKALRSNNTISGGMIPKIQSCVDALSSNVQSAHIIDGRVKHSLLHELLTYDRVGSMIVS</sequence>
<evidence type="ECO:0000256" key="4">
    <source>
        <dbReference type="ARBA" id="ARBA00022679"/>
    </source>
</evidence>
<dbReference type="GO" id="GO:0005524">
    <property type="term" value="F:ATP binding"/>
    <property type="evidence" value="ECO:0007669"/>
    <property type="project" value="UniProtKB-UniRule"/>
</dbReference>
<dbReference type="EC" id="2.7.2.8" evidence="8"/>
<evidence type="ECO:0000259" key="9">
    <source>
        <dbReference type="Pfam" id="PF00696"/>
    </source>
</evidence>
<dbReference type="InterPro" id="IPR036393">
    <property type="entry name" value="AceGlu_kinase-like_sf"/>
</dbReference>
<organism evidence="10">
    <name type="scientific">Laurencieae sp</name>
    <dbReference type="NCBI Taxonomy" id="2007162"/>
    <lineage>
        <taxon>Eukaryota</taxon>
        <taxon>Rhodophyta</taxon>
        <taxon>Florideophyceae</taxon>
        <taxon>Rhodymeniophycidae</taxon>
        <taxon>Ceramiales</taxon>
        <taxon>Rhodomelaceae</taxon>
        <taxon>Laurencieae</taxon>
    </lineage>
</organism>
<keyword evidence="6 8" id="KW-0418">Kinase</keyword>
<gene>
    <name evidence="8 10" type="primary">argB</name>
</gene>
<dbReference type="HAMAP" id="MF_00082">
    <property type="entry name" value="ArgB"/>
    <property type="match status" value="1"/>
</dbReference>
<dbReference type="InterPro" id="IPR037528">
    <property type="entry name" value="ArgB"/>
</dbReference>
<feature type="site" description="Transition state stabilizer" evidence="8">
    <location>
        <position position="31"/>
    </location>
</feature>
<dbReference type="PANTHER" id="PTHR23342">
    <property type="entry name" value="N-ACETYLGLUTAMATE SYNTHASE"/>
    <property type="match status" value="1"/>
</dbReference>
<dbReference type="InterPro" id="IPR001057">
    <property type="entry name" value="Glu/AcGlu_kinase"/>
</dbReference>
<accession>A0A1Z1M2M7</accession>
<dbReference type="SUPFAM" id="SSF53633">
    <property type="entry name" value="Carbamate kinase-like"/>
    <property type="match status" value="1"/>
</dbReference>
<dbReference type="NCBIfam" id="TIGR00761">
    <property type="entry name" value="argB"/>
    <property type="match status" value="1"/>
</dbReference>
<keyword evidence="2 8" id="KW-0055">Arginine biosynthesis</keyword>
<evidence type="ECO:0000313" key="10">
    <source>
        <dbReference type="EMBL" id="ARW60276.1"/>
    </source>
</evidence>
<dbReference type="GO" id="GO:0003991">
    <property type="term" value="F:acetylglutamate kinase activity"/>
    <property type="evidence" value="ECO:0007669"/>
    <property type="project" value="UniProtKB-UniRule"/>
</dbReference>
<dbReference type="PRINTS" id="PR00474">
    <property type="entry name" value="GLU5KINASE"/>
</dbReference>
<keyword evidence="10" id="KW-0934">Plastid</keyword>
<dbReference type="UniPathway" id="UPA00068">
    <property type="reaction ID" value="UER00107"/>
</dbReference>
<dbReference type="GO" id="GO:0042450">
    <property type="term" value="P:L-arginine biosynthetic process via ornithine"/>
    <property type="evidence" value="ECO:0007669"/>
    <property type="project" value="UniProtKB-UniRule"/>
</dbReference>
<feature type="domain" description="Aspartate/glutamate/uridylate kinase" evidence="9">
    <location>
        <begin position="27"/>
        <end position="263"/>
    </location>
</feature>
<evidence type="ECO:0000256" key="2">
    <source>
        <dbReference type="ARBA" id="ARBA00022571"/>
    </source>
</evidence>
<feature type="site" description="Transition state stabilizer" evidence="8">
    <location>
        <position position="244"/>
    </location>
</feature>
<feature type="binding site" evidence="8">
    <location>
        <begin position="66"/>
        <end position="67"/>
    </location>
    <ligand>
        <name>substrate</name>
    </ligand>
</feature>
<evidence type="ECO:0000256" key="8">
    <source>
        <dbReference type="HAMAP-Rule" id="MF_00082"/>
    </source>
</evidence>
<evidence type="ECO:0000256" key="5">
    <source>
        <dbReference type="ARBA" id="ARBA00022741"/>
    </source>
</evidence>
<keyword evidence="5 8" id="KW-0547">Nucleotide-binding</keyword>
<dbReference type="InterPro" id="IPR041727">
    <property type="entry name" value="NAGK-C"/>
</dbReference>